<proteinExistence type="predicted"/>
<organism evidence="1 2">
    <name type="scientific">Pseudomonas azotoformans</name>
    <dbReference type="NCBI Taxonomy" id="47878"/>
    <lineage>
        <taxon>Bacteria</taxon>
        <taxon>Pseudomonadati</taxon>
        <taxon>Pseudomonadota</taxon>
        <taxon>Gammaproteobacteria</taxon>
        <taxon>Pseudomonadales</taxon>
        <taxon>Pseudomonadaceae</taxon>
        <taxon>Pseudomonas</taxon>
    </lineage>
</organism>
<dbReference type="KEGG" id="pazo:AYR47_08590"/>
<protein>
    <submittedName>
        <fullName evidence="1">Thymidylate synthase</fullName>
    </submittedName>
</protein>
<evidence type="ECO:0000313" key="2">
    <source>
        <dbReference type="Proteomes" id="UP000070516"/>
    </source>
</evidence>
<dbReference type="InterPro" id="IPR036926">
    <property type="entry name" value="Thymidate_synth/dCMP_Mease_sf"/>
</dbReference>
<gene>
    <name evidence="1" type="ORF">AYR47_08590</name>
</gene>
<dbReference type="Proteomes" id="UP000070516">
    <property type="component" value="Chromosome"/>
</dbReference>
<dbReference type="AlphaFoldDB" id="A0A140GWD3"/>
<dbReference type="SUPFAM" id="SSF55831">
    <property type="entry name" value="Thymidylate synthase/dCMP hydroxymethylase"/>
    <property type="match status" value="1"/>
</dbReference>
<evidence type="ECO:0000313" key="1">
    <source>
        <dbReference type="EMBL" id="AMN82627.1"/>
    </source>
</evidence>
<name>A0A140GWD3_PSEAZ</name>
<accession>A0A140GWD3</accession>
<dbReference type="EMBL" id="CP014546">
    <property type="protein sequence ID" value="AMN82627.1"/>
    <property type="molecule type" value="Genomic_DNA"/>
</dbReference>
<sequence>MLINEDSLSKAWAKAILHVIGHTGHEIAPLVLSFTGFDETGKANEHAGVRAALDQLLSANDHRSVSDVAHTIFPQRIWQIAQGNRAYFYSLYQDVFPRYRAMNAKGNRRGLYFERLIDYKRGPNDGNQLEWILSQYNGRAGVRRSMFQASIFDPERDHIADAQLQFPCMQQISFEPTKDGLVVNAFYATQQLFVKAYGNYLGIAQLGAFMANEMNMKLSRVNVIVGVAKLERITKTNEALDPLIAECKKCIEGELLESDVRASEVGAVA</sequence>
<reference evidence="1 2" key="1">
    <citation type="submission" date="2016-02" db="EMBL/GenBank/DDBJ databases">
        <title>Complete genome sequence of Pseudomonas azotoformans S4.</title>
        <authorList>
            <person name="Fang Y."/>
            <person name="Wu L."/>
            <person name="Feng G."/>
        </authorList>
    </citation>
    <scope>NUCLEOTIDE SEQUENCE [LARGE SCALE GENOMIC DNA]</scope>
    <source>
        <strain evidence="1 2">S4</strain>
    </source>
</reference>